<name>A0A6A4ZEQ8_APHAT</name>
<protein>
    <submittedName>
        <fullName evidence="2">Uncharacterized protein</fullName>
    </submittedName>
</protein>
<dbReference type="EMBL" id="VJMI01019954">
    <property type="protein sequence ID" value="KAF0705958.1"/>
    <property type="molecule type" value="Genomic_DNA"/>
</dbReference>
<dbReference type="AlphaFoldDB" id="A0A6A4ZEQ8"/>
<sequence length="93" mass="10325">MSPTMSITPYAGVLLDNTAQVFVSWTTIQLKDAATGNGHFSYYTIEDYTPSEVDYEATLTSEAAVKNDKRFNPNEYTTTGTTGADWESRLDQI</sequence>
<evidence type="ECO:0000313" key="3">
    <source>
        <dbReference type="Proteomes" id="UP000469452"/>
    </source>
</evidence>
<evidence type="ECO:0000256" key="1">
    <source>
        <dbReference type="SAM" id="MobiDB-lite"/>
    </source>
</evidence>
<feature type="region of interest" description="Disordered" evidence="1">
    <location>
        <begin position="70"/>
        <end position="93"/>
    </location>
</feature>
<comment type="caution">
    <text evidence="2">The sequence shown here is derived from an EMBL/GenBank/DDBJ whole genome shotgun (WGS) entry which is preliminary data.</text>
</comment>
<proteinExistence type="predicted"/>
<dbReference type="Proteomes" id="UP000469452">
    <property type="component" value="Unassembled WGS sequence"/>
</dbReference>
<evidence type="ECO:0000313" key="2">
    <source>
        <dbReference type="EMBL" id="KAF0705958.1"/>
    </source>
</evidence>
<accession>A0A6A4ZEQ8</accession>
<gene>
    <name evidence="2" type="ORF">AaE_014310</name>
</gene>
<organism evidence="2 3">
    <name type="scientific">Aphanomyces astaci</name>
    <name type="common">Crayfish plague agent</name>
    <dbReference type="NCBI Taxonomy" id="112090"/>
    <lineage>
        <taxon>Eukaryota</taxon>
        <taxon>Sar</taxon>
        <taxon>Stramenopiles</taxon>
        <taxon>Oomycota</taxon>
        <taxon>Saprolegniomycetes</taxon>
        <taxon>Saprolegniales</taxon>
        <taxon>Verrucalvaceae</taxon>
        <taxon>Aphanomyces</taxon>
    </lineage>
</organism>
<reference evidence="2 3" key="1">
    <citation type="submission" date="2019-06" db="EMBL/GenBank/DDBJ databases">
        <title>Genomics analysis of Aphanomyces spp. identifies a new class of oomycete effector associated with host adaptation.</title>
        <authorList>
            <person name="Gaulin E."/>
        </authorList>
    </citation>
    <scope>NUCLEOTIDE SEQUENCE [LARGE SCALE GENOMIC DNA]</scope>
    <source>
        <strain evidence="2 3">E</strain>
    </source>
</reference>